<evidence type="ECO:0000313" key="2">
    <source>
        <dbReference type="Proteomes" id="UP000483820"/>
    </source>
</evidence>
<reference evidence="1 2" key="1">
    <citation type="submission" date="2019-12" db="EMBL/GenBank/DDBJ databases">
        <title>Chromosome-level assembly of the Caenorhabditis remanei genome.</title>
        <authorList>
            <person name="Teterina A.A."/>
            <person name="Willis J.H."/>
            <person name="Phillips P.C."/>
        </authorList>
    </citation>
    <scope>NUCLEOTIDE SEQUENCE [LARGE SCALE GENOMIC DNA]</scope>
    <source>
        <strain evidence="1 2">PX506</strain>
        <tissue evidence="1">Whole organism</tissue>
    </source>
</reference>
<dbReference type="GeneID" id="9798993"/>
<dbReference type="CTD" id="9798993"/>
<protein>
    <submittedName>
        <fullName evidence="1">Uncharacterized protein</fullName>
    </submittedName>
</protein>
<dbReference type="Proteomes" id="UP000483820">
    <property type="component" value="Chromosome IV"/>
</dbReference>
<sequence>MRFNLFNSLLQIYGRTRYYSRYSRKEKTKGSLNDLRNNMTDQKRLKFEVKMKVGRKYEHRSLELRCRFDESGKQEWILYIIKYADYTSYDYFSLSDSFIIQLFDETKNSKCTLVLVEDVLRFKMNSLSDKWRFVEFIRANLDSKAHLCSGTLEIFPHQTTMSLPIHVLFHHTCLLIISQNTQKIIAHKSLFDFEMLVFKGKKLVFVCKTPQKLPELWSIHIENLEKLSDLMTEGIEIRDLPITMNQMKRETSEYVQIPSAYSVYTDF</sequence>
<organism evidence="1 2">
    <name type="scientific">Caenorhabditis remanei</name>
    <name type="common">Caenorhabditis vulgaris</name>
    <dbReference type="NCBI Taxonomy" id="31234"/>
    <lineage>
        <taxon>Eukaryota</taxon>
        <taxon>Metazoa</taxon>
        <taxon>Ecdysozoa</taxon>
        <taxon>Nematoda</taxon>
        <taxon>Chromadorea</taxon>
        <taxon>Rhabditida</taxon>
        <taxon>Rhabditina</taxon>
        <taxon>Rhabditomorpha</taxon>
        <taxon>Rhabditoidea</taxon>
        <taxon>Rhabditidae</taxon>
        <taxon>Peloderinae</taxon>
        <taxon>Caenorhabditis</taxon>
    </lineage>
</organism>
<name>A0A6A5GV43_CAERE</name>
<evidence type="ECO:0000313" key="1">
    <source>
        <dbReference type="EMBL" id="KAF1758409.1"/>
    </source>
</evidence>
<comment type="caution">
    <text evidence="1">The sequence shown here is derived from an EMBL/GenBank/DDBJ whole genome shotgun (WGS) entry which is preliminary data.</text>
</comment>
<accession>A0A6A5GV43</accession>
<dbReference type="RefSeq" id="XP_003108578.2">
    <property type="nucleotide sequence ID" value="XM_003108530.2"/>
</dbReference>
<proteinExistence type="predicted"/>
<dbReference type="EMBL" id="WUAV01000004">
    <property type="protein sequence ID" value="KAF1758409.1"/>
    <property type="molecule type" value="Genomic_DNA"/>
</dbReference>
<dbReference type="KEGG" id="crq:GCK72_014867"/>
<gene>
    <name evidence="1" type="ORF">GCK72_014867</name>
</gene>
<dbReference type="AlphaFoldDB" id="A0A6A5GV43"/>